<dbReference type="Proteomes" id="UP000064893">
    <property type="component" value="Chromosome"/>
</dbReference>
<evidence type="ECO:0000313" key="2">
    <source>
        <dbReference type="EMBL" id="ALO15399.1"/>
    </source>
</evidence>
<keyword evidence="3" id="KW-1185">Reference proteome</keyword>
<dbReference type="InterPro" id="IPR036691">
    <property type="entry name" value="Endo/exonu/phosph_ase_sf"/>
</dbReference>
<dbReference type="STRING" id="1307839.L21SP5_01757"/>
<dbReference type="GO" id="GO:0004519">
    <property type="term" value="F:endonuclease activity"/>
    <property type="evidence" value="ECO:0007669"/>
    <property type="project" value="UniProtKB-KW"/>
</dbReference>
<evidence type="ECO:0000259" key="1">
    <source>
        <dbReference type="Pfam" id="PF03372"/>
    </source>
</evidence>
<accession>A0A0S2HZB8</accession>
<dbReference type="RefSeq" id="WP_057952864.1">
    <property type="nucleotide sequence ID" value="NZ_CP013118.1"/>
</dbReference>
<protein>
    <submittedName>
        <fullName evidence="2">Endonuclease/Exonuclease/phosphatase family protein</fullName>
    </submittedName>
</protein>
<keyword evidence="2" id="KW-0269">Exonuclease</keyword>
<dbReference type="GO" id="GO:0004527">
    <property type="term" value="F:exonuclease activity"/>
    <property type="evidence" value="ECO:0007669"/>
    <property type="project" value="UniProtKB-KW"/>
</dbReference>
<reference evidence="2 3" key="1">
    <citation type="submission" date="2015-11" db="EMBL/GenBank/DDBJ databases">
        <title>Description and complete genome sequence of a novel strain predominating in hypersaline microbial mats and representing a new family of the Bacteriodetes phylum.</title>
        <authorList>
            <person name="Spring S."/>
            <person name="Bunk B."/>
            <person name="Sproer C."/>
            <person name="Klenk H.-P."/>
        </authorList>
    </citation>
    <scope>NUCLEOTIDE SEQUENCE [LARGE SCALE GENOMIC DNA]</scope>
    <source>
        <strain evidence="2 3">L21-Spi-D4</strain>
    </source>
</reference>
<dbReference type="InterPro" id="IPR005135">
    <property type="entry name" value="Endo/exonuclease/phosphatase"/>
</dbReference>
<dbReference type="OrthoDB" id="712861at2"/>
<keyword evidence="2" id="KW-0540">Nuclease</keyword>
<proteinExistence type="predicted"/>
<dbReference type="KEGG" id="blq:L21SP5_01757"/>
<evidence type="ECO:0000313" key="3">
    <source>
        <dbReference type="Proteomes" id="UP000064893"/>
    </source>
</evidence>
<dbReference type="EMBL" id="CP013118">
    <property type="protein sequence ID" value="ALO15399.1"/>
    <property type="molecule type" value="Genomic_DNA"/>
</dbReference>
<keyword evidence="2" id="KW-0255">Endonuclease</keyword>
<sequence length="354" mass="40766">MKLIKVTLGSIATLVIAFLFFLGWSTINDYDPQPQITLTKQNAPALKKDTFSILIWNIGYAGLGDDMDFFYDGGEQMRTSKNRTDKNFQNILKELKKTPQPDFLLLQEVDIDSKRSYHQNQVERIKSEIHSHNWYFTHNYLVDFVPMPLGNPLGKVESGIMSGSLHSPSSATRYSYQGNFDWPKSVFMLDRCFLSLTYPLSSGDTLFIVNTHNTAYDEGALREKQMQQLKTWITKRNNGQNKIIVAGDWNQLPPEVKIDEFGKNPQSKKYSPKKIPQEFLPEGWQFIFDPHTPTNRGLDTVYHSNSYETLIDFFAISPGIKPIEIKTKDLGFINSDHQPVYLKFTFVRQKQNAQ</sequence>
<gene>
    <name evidence="2" type="ORF">L21SP5_01757</name>
</gene>
<organism evidence="2 3">
    <name type="scientific">Salinivirga cyanobacteriivorans</name>
    <dbReference type="NCBI Taxonomy" id="1307839"/>
    <lineage>
        <taxon>Bacteria</taxon>
        <taxon>Pseudomonadati</taxon>
        <taxon>Bacteroidota</taxon>
        <taxon>Bacteroidia</taxon>
        <taxon>Bacteroidales</taxon>
        <taxon>Salinivirgaceae</taxon>
        <taxon>Salinivirga</taxon>
    </lineage>
</organism>
<keyword evidence="2" id="KW-0378">Hydrolase</keyword>
<feature type="domain" description="Endonuclease/exonuclease/phosphatase" evidence="1">
    <location>
        <begin position="56"/>
        <end position="324"/>
    </location>
</feature>
<dbReference type="Pfam" id="PF03372">
    <property type="entry name" value="Exo_endo_phos"/>
    <property type="match status" value="1"/>
</dbReference>
<dbReference type="AlphaFoldDB" id="A0A0S2HZB8"/>
<dbReference type="SUPFAM" id="SSF56219">
    <property type="entry name" value="DNase I-like"/>
    <property type="match status" value="1"/>
</dbReference>
<dbReference type="Gene3D" id="3.60.10.10">
    <property type="entry name" value="Endonuclease/exonuclease/phosphatase"/>
    <property type="match status" value="1"/>
</dbReference>
<name>A0A0S2HZB8_9BACT</name>